<dbReference type="InterPro" id="IPR023798">
    <property type="entry name" value="Ribosomal_uS7_dom"/>
</dbReference>
<evidence type="ECO:0000256" key="7">
    <source>
        <dbReference type="HAMAP-Rule" id="MF_00480"/>
    </source>
</evidence>
<comment type="similarity">
    <text evidence="1 7 8">Belongs to the universal ribosomal protein uS7 family.</text>
</comment>
<dbReference type="NCBIfam" id="TIGR01029">
    <property type="entry name" value="rpsG_bact"/>
    <property type="match status" value="1"/>
</dbReference>
<evidence type="ECO:0000313" key="11">
    <source>
        <dbReference type="Proteomes" id="UP000007882"/>
    </source>
</evidence>
<dbReference type="PANTHER" id="PTHR11205">
    <property type="entry name" value="RIBOSOMAL PROTEIN S7"/>
    <property type="match status" value="1"/>
</dbReference>
<evidence type="ECO:0000256" key="6">
    <source>
        <dbReference type="ARBA" id="ARBA00023274"/>
    </source>
</evidence>
<keyword evidence="2 7" id="KW-0820">tRNA-binding</keyword>
<dbReference type="OrthoDB" id="9807653at2"/>
<dbReference type="SUPFAM" id="SSF47973">
    <property type="entry name" value="Ribosomal protein S7"/>
    <property type="match status" value="1"/>
</dbReference>
<dbReference type="GO" id="GO:0019843">
    <property type="term" value="F:rRNA binding"/>
    <property type="evidence" value="ECO:0007669"/>
    <property type="project" value="UniProtKB-UniRule"/>
</dbReference>
<dbReference type="Proteomes" id="UP000007882">
    <property type="component" value="Chromosome"/>
</dbReference>
<evidence type="ECO:0000256" key="3">
    <source>
        <dbReference type="ARBA" id="ARBA00022730"/>
    </source>
</evidence>
<dbReference type="GO" id="GO:0006412">
    <property type="term" value="P:translation"/>
    <property type="evidence" value="ECO:0007669"/>
    <property type="project" value="UniProtKB-UniRule"/>
</dbReference>
<dbReference type="InterPro" id="IPR000235">
    <property type="entry name" value="Ribosomal_uS7"/>
</dbReference>
<evidence type="ECO:0000256" key="5">
    <source>
        <dbReference type="ARBA" id="ARBA00022980"/>
    </source>
</evidence>
<dbReference type="AlphaFoldDB" id="I0GYI2"/>
<dbReference type="Pfam" id="PF00177">
    <property type="entry name" value="Ribosomal_S7"/>
    <property type="match status" value="1"/>
</dbReference>
<dbReference type="KEGG" id="ams:AMIS_5990"/>
<dbReference type="HOGENOM" id="CLU_072226_1_1_11"/>
<dbReference type="GO" id="GO:0000049">
    <property type="term" value="F:tRNA binding"/>
    <property type="evidence" value="ECO:0007669"/>
    <property type="project" value="UniProtKB-UniRule"/>
</dbReference>
<dbReference type="HAMAP" id="MF_00480_B">
    <property type="entry name" value="Ribosomal_uS7_B"/>
    <property type="match status" value="1"/>
</dbReference>
<dbReference type="eggNOG" id="COG0049">
    <property type="taxonomic scope" value="Bacteria"/>
</dbReference>
<evidence type="ECO:0000313" key="10">
    <source>
        <dbReference type="EMBL" id="BAL85819.1"/>
    </source>
</evidence>
<keyword evidence="4 7" id="KW-0694">RNA-binding</keyword>
<dbReference type="EMBL" id="AP012319">
    <property type="protein sequence ID" value="BAL85819.1"/>
    <property type="molecule type" value="Genomic_DNA"/>
</dbReference>
<keyword evidence="11" id="KW-1185">Reference proteome</keyword>
<evidence type="ECO:0000256" key="2">
    <source>
        <dbReference type="ARBA" id="ARBA00022555"/>
    </source>
</evidence>
<dbReference type="PATRIC" id="fig|512565.3.peg.601"/>
<keyword evidence="6 7" id="KW-0687">Ribonucleoprotein</keyword>
<evidence type="ECO:0000256" key="4">
    <source>
        <dbReference type="ARBA" id="ARBA00022884"/>
    </source>
</evidence>
<organism evidence="10 11">
    <name type="scientific">Actinoplanes missouriensis (strain ATCC 14538 / DSM 43046 / CBS 188.64 / JCM 3121 / NBRC 102363 / NCIMB 12654 / NRRL B-3342 / UNCC 431)</name>
    <dbReference type="NCBI Taxonomy" id="512565"/>
    <lineage>
        <taxon>Bacteria</taxon>
        <taxon>Bacillati</taxon>
        <taxon>Actinomycetota</taxon>
        <taxon>Actinomycetes</taxon>
        <taxon>Micromonosporales</taxon>
        <taxon>Micromonosporaceae</taxon>
        <taxon>Actinoplanes</taxon>
    </lineage>
</organism>
<dbReference type="InterPro" id="IPR020606">
    <property type="entry name" value="Ribosomal_uS7_CS"/>
</dbReference>
<proteinExistence type="inferred from homology"/>
<reference evidence="10 11" key="1">
    <citation type="submission" date="2012-02" db="EMBL/GenBank/DDBJ databases">
        <title>Complete genome sequence of Actinoplanes missouriensis 431 (= NBRC 102363).</title>
        <authorList>
            <person name="Ohnishi Y."/>
            <person name="Ishikawa J."/>
            <person name="Sekine M."/>
            <person name="Hosoyama A."/>
            <person name="Harada T."/>
            <person name="Narita H."/>
            <person name="Hata T."/>
            <person name="Konno Y."/>
            <person name="Tutikane K."/>
            <person name="Fujita N."/>
            <person name="Horinouchi S."/>
            <person name="Hayakawa M."/>
        </authorList>
    </citation>
    <scope>NUCLEOTIDE SEQUENCE [LARGE SCALE GENOMIC DNA]</scope>
    <source>
        <strain evidence="11">ATCC 14538 / DSM 43046 / CBS 188.64 / JCM 3121 / NBRC 102363 / NCIMB 12654 / NRRL B-3342 / UNCC 431</strain>
    </source>
</reference>
<evidence type="ECO:0000256" key="1">
    <source>
        <dbReference type="ARBA" id="ARBA00007151"/>
    </source>
</evidence>
<dbReference type="Gene3D" id="1.10.455.10">
    <property type="entry name" value="Ribosomal protein S7 domain"/>
    <property type="match status" value="1"/>
</dbReference>
<feature type="domain" description="Small ribosomal subunit protein uS7" evidence="9">
    <location>
        <begin position="2"/>
        <end position="150"/>
    </location>
</feature>
<dbReference type="InterPro" id="IPR036823">
    <property type="entry name" value="Ribosomal_uS7_dom_sf"/>
</dbReference>
<dbReference type="FunFam" id="1.10.455.10:FF:000001">
    <property type="entry name" value="30S ribosomal protein S7"/>
    <property type="match status" value="1"/>
</dbReference>
<dbReference type="STRING" id="512565.AMIS_5990"/>
<keyword evidence="5 7" id="KW-0689">Ribosomal protein</keyword>
<gene>
    <name evidence="7 10" type="primary">rpsG</name>
    <name evidence="10" type="ordered locus">AMIS_5990</name>
</gene>
<dbReference type="InterPro" id="IPR005717">
    <property type="entry name" value="Ribosomal_uS7_bac/org-type"/>
</dbReference>
<dbReference type="CDD" id="cd14869">
    <property type="entry name" value="uS7_Bacteria"/>
    <property type="match status" value="1"/>
</dbReference>
<comment type="function">
    <text evidence="7">One of the primary rRNA binding proteins, it binds directly to 16S rRNA where it nucleates assembly of the head domain of the 30S subunit. Is located at the subunit interface close to the decoding center, probably blocks exit of the E-site tRNA.</text>
</comment>
<dbReference type="PIRSF" id="PIRSF002122">
    <property type="entry name" value="RPS7p_RPS7a_RPS5e_RPS7o"/>
    <property type="match status" value="1"/>
</dbReference>
<dbReference type="GO" id="GO:0003735">
    <property type="term" value="F:structural constituent of ribosome"/>
    <property type="evidence" value="ECO:0007669"/>
    <property type="project" value="InterPro"/>
</dbReference>
<sequence>MPRKGPAPRHPVVADPVYNSPLVTQLVNKILIGGKRQLAERIVYGALEGAREKSGGTDPVVILKRAMDNVKPTLEVRSRRVGGATYQVPVEVRTPRQTTLGLRWLVQYSKARREKTMIERLQNELLDASNGLGAAVKRREDTHKMAESNKAFAHYRW</sequence>
<protein>
    <recommendedName>
        <fullName evidence="7">Small ribosomal subunit protein uS7</fullName>
    </recommendedName>
</protein>
<name>I0GYI2_ACTM4</name>
<comment type="subunit">
    <text evidence="7">Part of the 30S ribosomal subunit. Contacts proteins S9 and S11.</text>
</comment>
<dbReference type="GO" id="GO:0015935">
    <property type="term" value="C:small ribosomal subunit"/>
    <property type="evidence" value="ECO:0007669"/>
    <property type="project" value="InterPro"/>
</dbReference>
<accession>I0GYI2</accession>
<dbReference type="PROSITE" id="PS00052">
    <property type="entry name" value="RIBOSOMAL_S7"/>
    <property type="match status" value="1"/>
</dbReference>
<evidence type="ECO:0000256" key="8">
    <source>
        <dbReference type="RuleBase" id="RU003619"/>
    </source>
</evidence>
<evidence type="ECO:0000259" key="9">
    <source>
        <dbReference type="Pfam" id="PF00177"/>
    </source>
</evidence>
<keyword evidence="3 7" id="KW-0699">rRNA-binding</keyword>
<dbReference type="RefSeq" id="WP_014440719.1">
    <property type="nucleotide sequence ID" value="NC_017093.1"/>
</dbReference>